<reference evidence="6 7" key="1">
    <citation type="journal article" date="2012" name="Science">
        <title>Ecological populations of bacteria act as socially cohesive units of antibiotic production and resistance.</title>
        <authorList>
            <person name="Cordero O.X."/>
            <person name="Wildschutte H."/>
            <person name="Kirkup B."/>
            <person name="Proehl S."/>
            <person name="Ngo L."/>
            <person name="Hussain F."/>
            <person name="Le Roux F."/>
            <person name="Mincer T."/>
            <person name="Polz M.F."/>
        </authorList>
    </citation>
    <scope>NUCLEOTIDE SEQUENCE [LARGE SCALE GENOMIC DNA]</scope>
    <source>
        <strain evidence="6 7">12E03</strain>
    </source>
</reference>
<keyword evidence="3" id="KW-0813">Transport</keyword>
<dbReference type="OrthoDB" id="6271315at2"/>
<comment type="function">
    <text evidence="4">Required for formation of the rod structure in the basal body of the flagellar apparatus. Together with FliI and FliH, may constitute the export apparatus of flagellin.</text>
</comment>
<comment type="similarity">
    <text evidence="1">Belongs to the type III secretion exporter family.</text>
</comment>
<evidence type="ECO:0000256" key="1">
    <source>
        <dbReference type="ARBA" id="ARBA00010690"/>
    </source>
</evidence>
<evidence type="ECO:0000256" key="5">
    <source>
        <dbReference type="SAM" id="Phobius"/>
    </source>
</evidence>
<dbReference type="PRINTS" id="PR00950">
    <property type="entry name" value="TYPE3IMSPROT"/>
</dbReference>
<keyword evidence="3" id="KW-1006">Bacterial flagellum protein export</keyword>
<evidence type="ECO:0000256" key="4">
    <source>
        <dbReference type="ARBA" id="ARBA00025078"/>
    </source>
</evidence>
<sequence length="347" mass="40247">MESTEPKKYPPTEKKLRDLKKKGQFPKTELAEPTLELIVFAVVLIGVIFLLFENADRWMEEMLYSDVQVGFKLMLSLISAVIGGLVLVKMIMAVIDWVVINKNVINTESLGLKIEKLHPVTGFKNIFGIEAMSRSLRKVLELLFLLFLLKYVFDIAGDELNTLKEINNRSFFLYNLVFCLLMVSLLFFVYGVSVGCVDFLVERYHFERKNRMTFTEMKNEMKETEGSPEIKSERKRKMREVMEAPITKGRTPTFALANPTHILVPVCFEPHIDKAPVVLKISTDLFAQEEKKRLKMMNVPIIEHKPLARAFYRKMKHGEDFIPKEFYRDVAMILSALKKHQKNEQSK</sequence>
<keyword evidence="5" id="KW-0472">Membrane</keyword>
<proteinExistence type="inferred from homology"/>
<organism evidence="6 7">
    <name type="scientific">Vibrio splendidus 12E03</name>
    <dbReference type="NCBI Taxonomy" id="1191305"/>
    <lineage>
        <taxon>Bacteria</taxon>
        <taxon>Pseudomonadati</taxon>
        <taxon>Pseudomonadota</taxon>
        <taxon>Gammaproteobacteria</taxon>
        <taxon>Vibrionales</taxon>
        <taxon>Vibrionaceae</taxon>
        <taxon>Vibrio</taxon>
    </lineage>
</organism>
<feature type="transmembrane region" description="Helical" evidence="5">
    <location>
        <begin position="30"/>
        <end position="52"/>
    </location>
</feature>
<dbReference type="AlphaFoldDB" id="A0A1E5FY78"/>
<keyword evidence="3" id="KW-0653">Protein transport</keyword>
<dbReference type="InterPro" id="IPR029025">
    <property type="entry name" value="T3SS_substrate_exporter_C"/>
</dbReference>
<dbReference type="EMBL" id="AJZD02000003">
    <property type="protein sequence ID" value="OEF95459.1"/>
    <property type="molecule type" value="Genomic_DNA"/>
</dbReference>
<comment type="caution">
    <text evidence="6">The sequence shown here is derived from an EMBL/GenBank/DDBJ whole genome shotgun (WGS) entry which is preliminary data.</text>
</comment>
<accession>A0A1E5FY78</accession>
<protein>
    <recommendedName>
        <fullName evidence="2">Flagellar biosynthetic protein FlhB</fullName>
    </recommendedName>
</protein>
<dbReference type="PANTHER" id="PTHR30531">
    <property type="entry name" value="FLAGELLAR BIOSYNTHETIC PROTEIN FLHB"/>
    <property type="match status" value="1"/>
</dbReference>
<dbReference type="GO" id="GO:0009306">
    <property type="term" value="P:protein secretion"/>
    <property type="evidence" value="ECO:0007669"/>
    <property type="project" value="InterPro"/>
</dbReference>
<keyword evidence="5" id="KW-0812">Transmembrane</keyword>
<dbReference type="Pfam" id="PF01312">
    <property type="entry name" value="Bac_export_2"/>
    <property type="match status" value="1"/>
</dbReference>
<dbReference type="PANTHER" id="PTHR30531:SF12">
    <property type="entry name" value="FLAGELLAR BIOSYNTHETIC PROTEIN FLHB"/>
    <property type="match status" value="1"/>
</dbReference>
<feature type="transmembrane region" description="Helical" evidence="5">
    <location>
        <begin position="172"/>
        <end position="201"/>
    </location>
</feature>
<dbReference type="RefSeq" id="WP_019824572.1">
    <property type="nucleotide sequence ID" value="NZ_AJZD02000003.1"/>
</dbReference>
<dbReference type="SUPFAM" id="SSF160544">
    <property type="entry name" value="EscU C-terminal domain-like"/>
    <property type="match status" value="1"/>
</dbReference>
<name>A0A1E5FY78_VIBSP</name>
<gene>
    <name evidence="6" type="ORF">A142_02530</name>
</gene>
<dbReference type="GO" id="GO:0005886">
    <property type="term" value="C:plasma membrane"/>
    <property type="evidence" value="ECO:0007669"/>
    <property type="project" value="TreeGrafter"/>
</dbReference>
<dbReference type="Proteomes" id="UP000094802">
    <property type="component" value="Unassembled WGS sequence"/>
</dbReference>
<dbReference type="InterPro" id="IPR006135">
    <property type="entry name" value="T3SS_substrate_exporter"/>
</dbReference>
<dbReference type="Gene3D" id="3.40.1690.10">
    <property type="entry name" value="secretion proteins EscU"/>
    <property type="match status" value="1"/>
</dbReference>
<evidence type="ECO:0000313" key="6">
    <source>
        <dbReference type="EMBL" id="OEF95459.1"/>
    </source>
</evidence>
<keyword evidence="5" id="KW-1133">Transmembrane helix</keyword>
<evidence type="ECO:0000256" key="2">
    <source>
        <dbReference type="ARBA" id="ARBA00021622"/>
    </source>
</evidence>
<evidence type="ECO:0000313" key="7">
    <source>
        <dbReference type="Proteomes" id="UP000094802"/>
    </source>
</evidence>
<feature type="transmembrane region" description="Helical" evidence="5">
    <location>
        <begin position="72"/>
        <end position="99"/>
    </location>
</feature>
<evidence type="ECO:0000256" key="3">
    <source>
        <dbReference type="ARBA" id="ARBA00023225"/>
    </source>
</evidence>